<protein>
    <submittedName>
        <fullName evidence="2">Centromere protein J</fullName>
    </submittedName>
</protein>
<organism evidence="2">
    <name type="scientific">Lygus hesperus</name>
    <name type="common">Western plant bug</name>
    <dbReference type="NCBI Taxonomy" id="30085"/>
    <lineage>
        <taxon>Eukaryota</taxon>
        <taxon>Metazoa</taxon>
        <taxon>Ecdysozoa</taxon>
        <taxon>Arthropoda</taxon>
        <taxon>Hexapoda</taxon>
        <taxon>Insecta</taxon>
        <taxon>Pterygota</taxon>
        <taxon>Neoptera</taxon>
        <taxon>Paraneoptera</taxon>
        <taxon>Hemiptera</taxon>
        <taxon>Heteroptera</taxon>
        <taxon>Panheteroptera</taxon>
        <taxon>Cimicomorpha</taxon>
        <taxon>Miridae</taxon>
        <taxon>Mirini</taxon>
        <taxon>Lygus</taxon>
    </lineage>
</organism>
<dbReference type="EMBL" id="GBHO01022941">
    <property type="protein sequence ID" value="JAG20663.1"/>
    <property type="molecule type" value="Transcribed_RNA"/>
</dbReference>
<evidence type="ECO:0000313" key="2">
    <source>
        <dbReference type="EMBL" id="JAG20663.1"/>
    </source>
</evidence>
<gene>
    <name evidence="2" type="primary">CENPJ</name>
    <name evidence="2" type="ORF">CM83_12608</name>
</gene>
<name>A0A0A9XPD7_LYGHE</name>
<reference evidence="2" key="1">
    <citation type="journal article" date="2014" name="PLoS ONE">
        <title>Transcriptome-Based Identification of ABC Transporters in the Western Tarnished Plant Bug Lygus hesperus.</title>
        <authorList>
            <person name="Hull J.J."/>
            <person name="Chaney K."/>
            <person name="Geib S.M."/>
            <person name="Fabrick J.A."/>
            <person name="Brent C.S."/>
            <person name="Walsh D."/>
            <person name="Lavine L.C."/>
        </authorList>
    </citation>
    <scope>NUCLEOTIDE SEQUENCE</scope>
</reference>
<feature type="region of interest" description="Disordered" evidence="1">
    <location>
        <begin position="71"/>
        <end position="109"/>
    </location>
</feature>
<feature type="non-terminal residue" evidence="2">
    <location>
        <position position="109"/>
    </location>
</feature>
<dbReference type="AlphaFoldDB" id="A0A0A9XPD7"/>
<accession>A0A0A9XPD7</accession>
<sequence>MKVYYPPFIPTKKYECKFSVISLHTIPLRIWLCRNDAPHGDVPFVLSTRLWFVRSSLFCARVCLDSQTVLPGLQRSPDRPRQAHDSPFRSQFGERQTNDSGYFGDEHQR</sequence>
<reference evidence="2" key="2">
    <citation type="submission" date="2014-07" db="EMBL/GenBank/DDBJ databases">
        <authorList>
            <person name="Hull J."/>
        </authorList>
    </citation>
    <scope>NUCLEOTIDE SEQUENCE</scope>
</reference>
<feature type="compositionally biased region" description="Basic and acidic residues" evidence="1">
    <location>
        <begin position="76"/>
        <end position="87"/>
    </location>
</feature>
<evidence type="ECO:0000256" key="1">
    <source>
        <dbReference type="SAM" id="MobiDB-lite"/>
    </source>
</evidence>
<proteinExistence type="predicted"/>